<dbReference type="OrthoDB" id="8374816at2"/>
<feature type="transmembrane region" description="Helical" evidence="1">
    <location>
        <begin position="46"/>
        <end position="63"/>
    </location>
</feature>
<name>A0A562UX00_9SPHN</name>
<dbReference type="AlphaFoldDB" id="A0A562UX00"/>
<dbReference type="STRING" id="476157.GCA_001663155_01584"/>
<gene>
    <name evidence="2" type="ORF">JN10_1772</name>
</gene>
<dbReference type="RefSeq" id="WP_067599538.1">
    <property type="nucleotide sequence ID" value="NZ_CP015963.1"/>
</dbReference>
<dbReference type="Proteomes" id="UP000320547">
    <property type="component" value="Unassembled WGS sequence"/>
</dbReference>
<organism evidence="2 3">
    <name type="scientific">Altererythrobacter ishigakiensis</name>
    <dbReference type="NCBI Taxonomy" id="476157"/>
    <lineage>
        <taxon>Bacteria</taxon>
        <taxon>Pseudomonadati</taxon>
        <taxon>Pseudomonadota</taxon>
        <taxon>Alphaproteobacteria</taxon>
        <taxon>Sphingomonadales</taxon>
        <taxon>Erythrobacteraceae</taxon>
        <taxon>Altererythrobacter</taxon>
    </lineage>
</organism>
<reference evidence="2 3" key="1">
    <citation type="submission" date="2019-07" db="EMBL/GenBank/DDBJ databases">
        <title>Genomic Encyclopedia of Archaeal and Bacterial Type Strains, Phase II (KMG-II): from individual species to whole genera.</title>
        <authorList>
            <person name="Goeker M."/>
        </authorList>
    </citation>
    <scope>NUCLEOTIDE SEQUENCE [LARGE SCALE GENOMIC DNA]</scope>
    <source>
        <strain evidence="2 3">ATCC BAA-2084</strain>
    </source>
</reference>
<evidence type="ECO:0000313" key="3">
    <source>
        <dbReference type="Proteomes" id="UP000320547"/>
    </source>
</evidence>
<dbReference type="EMBL" id="VLLK01000001">
    <property type="protein sequence ID" value="TWJ10113.1"/>
    <property type="molecule type" value="Genomic_DNA"/>
</dbReference>
<evidence type="ECO:0000256" key="1">
    <source>
        <dbReference type="SAM" id="Phobius"/>
    </source>
</evidence>
<keyword evidence="1" id="KW-1133">Transmembrane helix</keyword>
<accession>A0A562UX00</accession>
<comment type="caution">
    <text evidence="2">The sequence shown here is derived from an EMBL/GenBank/DDBJ whole genome shotgun (WGS) entry which is preliminary data.</text>
</comment>
<proteinExistence type="predicted"/>
<keyword evidence="1" id="KW-0812">Transmembrane</keyword>
<feature type="transmembrane region" description="Helical" evidence="1">
    <location>
        <begin position="5"/>
        <end position="26"/>
    </location>
</feature>
<evidence type="ECO:0000313" key="2">
    <source>
        <dbReference type="EMBL" id="TWJ10113.1"/>
    </source>
</evidence>
<protein>
    <submittedName>
        <fullName evidence="2">Uncharacterized protein</fullName>
    </submittedName>
</protein>
<sequence>MGARILKFVLMVFGVALVLSGGLWALQGLGIVMWPAESFMLADRSWALYGGITVLVGFVLLWGSSRIGR</sequence>
<keyword evidence="1" id="KW-0472">Membrane</keyword>
<keyword evidence="3" id="KW-1185">Reference proteome</keyword>